<dbReference type="OrthoDB" id="408373at2759"/>
<dbReference type="Gene3D" id="3.40.50.1820">
    <property type="entry name" value="alpha/beta hydrolase"/>
    <property type="match status" value="1"/>
</dbReference>
<dbReference type="PRINTS" id="PR00111">
    <property type="entry name" value="ABHYDROLASE"/>
</dbReference>
<feature type="domain" description="AB hydrolase-1" evidence="1">
    <location>
        <begin position="61"/>
        <end position="298"/>
    </location>
</feature>
<dbReference type="SUPFAM" id="SSF53474">
    <property type="entry name" value="alpha/beta-Hydrolases"/>
    <property type="match status" value="1"/>
</dbReference>
<accession>A0A072P2Q2</accession>
<dbReference type="GeneID" id="25284829"/>
<dbReference type="STRING" id="1182545.A0A072P2Q2"/>
<dbReference type="AlphaFoldDB" id="A0A072P2Q2"/>
<proteinExistence type="predicted"/>
<organism evidence="2 3">
    <name type="scientific">Exophiala aquamarina CBS 119918</name>
    <dbReference type="NCBI Taxonomy" id="1182545"/>
    <lineage>
        <taxon>Eukaryota</taxon>
        <taxon>Fungi</taxon>
        <taxon>Dikarya</taxon>
        <taxon>Ascomycota</taxon>
        <taxon>Pezizomycotina</taxon>
        <taxon>Eurotiomycetes</taxon>
        <taxon>Chaetothyriomycetidae</taxon>
        <taxon>Chaetothyriales</taxon>
        <taxon>Herpotrichiellaceae</taxon>
        <taxon>Exophiala</taxon>
    </lineage>
</organism>
<evidence type="ECO:0000313" key="2">
    <source>
        <dbReference type="EMBL" id="KEF54126.1"/>
    </source>
</evidence>
<protein>
    <submittedName>
        <fullName evidence="2">2-hydroxy-6-ketonona-2,4-dienedioic acid hydrolase</fullName>
    </submittedName>
</protein>
<dbReference type="Proteomes" id="UP000027920">
    <property type="component" value="Unassembled WGS sequence"/>
</dbReference>
<dbReference type="RefSeq" id="XP_013256716.1">
    <property type="nucleotide sequence ID" value="XM_013401262.1"/>
</dbReference>
<name>A0A072P2Q2_9EURO</name>
<reference evidence="2 3" key="1">
    <citation type="submission" date="2013-03" db="EMBL/GenBank/DDBJ databases">
        <title>The Genome Sequence of Exophiala aquamarina CBS 119918.</title>
        <authorList>
            <consortium name="The Broad Institute Genomics Platform"/>
            <person name="Cuomo C."/>
            <person name="de Hoog S."/>
            <person name="Gorbushina A."/>
            <person name="Walker B."/>
            <person name="Young S.K."/>
            <person name="Zeng Q."/>
            <person name="Gargeya S."/>
            <person name="Fitzgerald M."/>
            <person name="Haas B."/>
            <person name="Abouelleil A."/>
            <person name="Allen A.W."/>
            <person name="Alvarado L."/>
            <person name="Arachchi H.M."/>
            <person name="Berlin A.M."/>
            <person name="Chapman S.B."/>
            <person name="Gainer-Dewar J."/>
            <person name="Goldberg J."/>
            <person name="Griggs A."/>
            <person name="Gujja S."/>
            <person name="Hansen M."/>
            <person name="Howarth C."/>
            <person name="Imamovic A."/>
            <person name="Ireland A."/>
            <person name="Larimer J."/>
            <person name="McCowan C."/>
            <person name="Murphy C."/>
            <person name="Pearson M."/>
            <person name="Poon T.W."/>
            <person name="Priest M."/>
            <person name="Roberts A."/>
            <person name="Saif S."/>
            <person name="Shea T."/>
            <person name="Sisk P."/>
            <person name="Sykes S."/>
            <person name="Wortman J."/>
            <person name="Nusbaum C."/>
            <person name="Birren B."/>
        </authorList>
    </citation>
    <scope>NUCLEOTIDE SEQUENCE [LARGE SCALE GENOMIC DNA]</scope>
    <source>
        <strain evidence="2 3">CBS 119918</strain>
    </source>
</reference>
<comment type="caution">
    <text evidence="2">The sequence shown here is derived from an EMBL/GenBank/DDBJ whole genome shotgun (WGS) entry which is preliminary data.</text>
</comment>
<keyword evidence="3" id="KW-1185">Reference proteome</keyword>
<gene>
    <name evidence="2" type="ORF">A1O9_09921</name>
</gene>
<dbReference type="GO" id="GO:0016787">
    <property type="term" value="F:hydrolase activity"/>
    <property type="evidence" value="ECO:0007669"/>
    <property type="project" value="UniProtKB-KW"/>
</dbReference>
<dbReference type="HOGENOM" id="CLU_020336_13_2_1"/>
<dbReference type="VEuPathDB" id="FungiDB:A1O9_09921"/>
<dbReference type="EMBL" id="AMGV01000011">
    <property type="protein sequence ID" value="KEF54126.1"/>
    <property type="molecule type" value="Genomic_DNA"/>
</dbReference>
<dbReference type="PANTHER" id="PTHR43689:SF8">
    <property type="entry name" value="ALPHA_BETA-HYDROLASES SUPERFAMILY PROTEIN"/>
    <property type="match status" value="1"/>
</dbReference>
<sequence>MPIRLPEKDYSPSVPWNFDVIDQKSTMTSITAENTSRFVTINENGAILQVHYNDCGKGEETVIMLHGSGPGASGWANFHRNVEPLVKARYRVLLIDFPGWGKSDSIVNSESRAALNARVVKAIVDELRLSKVHLVGNSMGGHSSVAFTLEYPEYVGKLVLLGGGTGGVSLFAPMPTEGMKRVTELYRNPTLENLKKFNDIFVYDSSALTEDLLQLRLENMLSRKDHLENFLKSSILNSKQFPDVTPILPDIQKETLIIWGRQDRVMPVDGALRLAAGIPNSEVHLFNKCGHWAQWEHADRFNDIVIGFLKT</sequence>
<evidence type="ECO:0000313" key="3">
    <source>
        <dbReference type="Proteomes" id="UP000027920"/>
    </source>
</evidence>
<dbReference type="InterPro" id="IPR000073">
    <property type="entry name" value="AB_hydrolase_1"/>
</dbReference>
<dbReference type="Pfam" id="PF00561">
    <property type="entry name" value="Abhydrolase_1"/>
    <property type="match status" value="1"/>
</dbReference>
<evidence type="ECO:0000259" key="1">
    <source>
        <dbReference type="Pfam" id="PF00561"/>
    </source>
</evidence>
<dbReference type="InterPro" id="IPR029058">
    <property type="entry name" value="AB_hydrolase_fold"/>
</dbReference>
<dbReference type="PANTHER" id="PTHR43689">
    <property type="entry name" value="HYDROLASE"/>
    <property type="match status" value="1"/>
</dbReference>
<keyword evidence="2" id="KW-0378">Hydrolase</keyword>